<geneLocation type="plasmid" evidence="1">
    <name>p17-15-vir-like</name>
</geneLocation>
<organism evidence="1">
    <name type="scientific">Klebsiella pneumoniae</name>
    <dbReference type="NCBI Taxonomy" id="573"/>
    <lineage>
        <taxon>Bacteria</taxon>
        <taxon>Pseudomonadati</taxon>
        <taxon>Pseudomonadota</taxon>
        <taxon>Gammaproteobacteria</taxon>
        <taxon>Enterobacterales</taxon>
        <taxon>Enterobacteriaceae</taxon>
        <taxon>Klebsiella/Raoultella group</taxon>
        <taxon>Klebsiella</taxon>
        <taxon>Klebsiella pneumoniae complex</taxon>
    </lineage>
</organism>
<name>A0A8B0SRZ0_KLEPN</name>
<dbReference type="EMBL" id="MN956836">
    <property type="protein sequence ID" value="QTX14045.1"/>
    <property type="molecule type" value="Genomic_DNA"/>
</dbReference>
<reference evidence="1" key="1">
    <citation type="submission" date="2020-01" db="EMBL/GenBank/DDBJ databases">
        <authorList>
            <person name="Qin S."/>
        </authorList>
    </citation>
    <scope>NUCLEOTIDE SEQUENCE</scope>
    <source>
        <strain evidence="1">CVir17-16-YZ6g</strain>
        <plasmid evidence="1">p17-15-vir-like</plasmid>
    </source>
</reference>
<proteinExistence type="predicted"/>
<sequence>MALNEIYVTDLGSIETVMDSMTTNSLKTASVHMVTSTGLQYASCSDARAYLS</sequence>
<evidence type="ECO:0000313" key="1">
    <source>
        <dbReference type="EMBL" id="QTX14045.1"/>
    </source>
</evidence>
<keyword evidence="1" id="KW-0614">Plasmid</keyword>
<protein>
    <submittedName>
        <fullName evidence="1">Uncharacterized protein</fullName>
    </submittedName>
</protein>
<accession>A0A8B0SRZ0</accession>
<dbReference type="AlphaFoldDB" id="A0A8B0SRZ0"/>